<dbReference type="Pfam" id="PF00553">
    <property type="entry name" value="CBM_2"/>
    <property type="match status" value="1"/>
</dbReference>
<keyword evidence="5" id="KW-0378">Hydrolase</keyword>
<dbReference type="PANTHER" id="PTHR34002">
    <property type="entry name" value="BLR1656 PROTEIN"/>
    <property type="match status" value="1"/>
</dbReference>
<feature type="domain" description="Fibronectin type-III" evidence="8">
    <location>
        <begin position="365"/>
        <end position="454"/>
    </location>
</feature>
<organism evidence="10 11">
    <name type="scientific">Catellatospora bangladeshensis</name>
    <dbReference type="NCBI Taxonomy" id="310355"/>
    <lineage>
        <taxon>Bacteria</taxon>
        <taxon>Bacillati</taxon>
        <taxon>Actinomycetota</taxon>
        <taxon>Actinomycetes</taxon>
        <taxon>Micromonosporales</taxon>
        <taxon>Micromonosporaceae</taxon>
        <taxon>Catellatospora</taxon>
    </lineage>
</organism>
<name>A0A8J3JH39_9ACTN</name>
<dbReference type="GO" id="GO:0008810">
    <property type="term" value="F:cellulase activity"/>
    <property type="evidence" value="ECO:0007669"/>
    <property type="project" value="InterPro"/>
</dbReference>
<evidence type="ECO:0000256" key="3">
    <source>
        <dbReference type="ARBA" id="ARBA00023295"/>
    </source>
</evidence>
<dbReference type="SMART" id="SM00060">
    <property type="entry name" value="FN3"/>
    <property type="match status" value="2"/>
</dbReference>
<dbReference type="Gene3D" id="2.60.40.290">
    <property type="match status" value="1"/>
</dbReference>
<dbReference type="SMART" id="SM00637">
    <property type="entry name" value="CBD_II"/>
    <property type="match status" value="1"/>
</dbReference>
<evidence type="ECO:0000259" key="8">
    <source>
        <dbReference type="PROSITE" id="PS50853"/>
    </source>
</evidence>
<dbReference type="Gene3D" id="2.60.40.10">
    <property type="entry name" value="Immunoglobulins"/>
    <property type="match status" value="2"/>
</dbReference>
<dbReference type="CDD" id="cd00063">
    <property type="entry name" value="FN3"/>
    <property type="match status" value="2"/>
</dbReference>
<dbReference type="Pfam" id="PF00041">
    <property type="entry name" value="fn3"/>
    <property type="match status" value="2"/>
</dbReference>
<feature type="signal peptide" evidence="7">
    <location>
        <begin position="1"/>
        <end position="37"/>
    </location>
</feature>
<protein>
    <recommendedName>
        <fullName evidence="12">Glycosyl hydrolase family 5</fullName>
    </recommendedName>
</protein>
<dbReference type="PROSITE" id="PS51173">
    <property type="entry name" value="CBM2"/>
    <property type="match status" value="1"/>
</dbReference>
<dbReference type="PROSITE" id="PS50853">
    <property type="entry name" value="FN3"/>
    <property type="match status" value="2"/>
</dbReference>
<feature type="domain" description="Fibronectin type-III" evidence="8">
    <location>
        <begin position="269"/>
        <end position="358"/>
    </location>
</feature>
<dbReference type="InterPro" id="IPR013783">
    <property type="entry name" value="Ig-like_fold"/>
</dbReference>
<dbReference type="InterPro" id="IPR013320">
    <property type="entry name" value="ConA-like_dom_sf"/>
</dbReference>
<feature type="region of interest" description="Disordered" evidence="6">
    <location>
        <begin position="260"/>
        <end position="280"/>
    </location>
</feature>
<keyword evidence="4 5" id="KW-0624">Polysaccharide degradation</keyword>
<dbReference type="Gene3D" id="2.60.120.180">
    <property type="match status" value="1"/>
</dbReference>
<dbReference type="InterPro" id="IPR036116">
    <property type="entry name" value="FN3_sf"/>
</dbReference>
<evidence type="ECO:0000256" key="2">
    <source>
        <dbReference type="ARBA" id="ARBA00023277"/>
    </source>
</evidence>
<evidence type="ECO:0000256" key="5">
    <source>
        <dbReference type="RuleBase" id="RU361163"/>
    </source>
</evidence>
<dbReference type="RefSeq" id="WP_203744327.1">
    <property type="nucleotide sequence ID" value="NZ_BONF01000010.1"/>
</dbReference>
<keyword evidence="2 5" id="KW-0119">Carbohydrate metabolism</keyword>
<dbReference type="AlphaFoldDB" id="A0A8J3JH39"/>
<dbReference type="SUPFAM" id="SSF49899">
    <property type="entry name" value="Concanavalin A-like lectins/glucanases"/>
    <property type="match status" value="1"/>
</dbReference>
<evidence type="ECO:0000313" key="10">
    <source>
        <dbReference type="EMBL" id="GIF80566.1"/>
    </source>
</evidence>
<dbReference type="PANTHER" id="PTHR34002:SF9">
    <property type="entry name" value="XYLOGLUCAN-SPECIFIC ENDO-BETA-1,4-GLUCANASE A"/>
    <property type="match status" value="1"/>
</dbReference>
<accession>A0A8J3JH39</accession>
<dbReference type="PRINTS" id="PR00014">
    <property type="entry name" value="FNTYPEIII"/>
</dbReference>
<dbReference type="InterPro" id="IPR001919">
    <property type="entry name" value="CBD2"/>
</dbReference>
<evidence type="ECO:0000256" key="4">
    <source>
        <dbReference type="ARBA" id="ARBA00023326"/>
    </source>
</evidence>
<evidence type="ECO:0000256" key="7">
    <source>
        <dbReference type="SAM" id="SignalP"/>
    </source>
</evidence>
<dbReference type="InterPro" id="IPR008965">
    <property type="entry name" value="CBM2/CBM3_carb-bd_dom_sf"/>
</dbReference>
<evidence type="ECO:0008006" key="12">
    <source>
        <dbReference type="Google" id="ProtNLM"/>
    </source>
</evidence>
<dbReference type="InterPro" id="IPR003961">
    <property type="entry name" value="FN3_dom"/>
</dbReference>
<dbReference type="InterPro" id="IPR012291">
    <property type="entry name" value="CBM2_carb-bd_dom_sf"/>
</dbReference>
<dbReference type="InterPro" id="IPR002594">
    <property type="entry name" value="GH12"/>
</dbReference>
<dbReference type="Pfam" id="PF01670">
    <property type="entry name" value="Glyco_hydro_12"/>
    <property type="match status" value="1"/>
</dbReference>
<dbReference type="SUPFAM" id="SSF49265">
    <property type="entry name" value="Fibronectin type III"/>
    <property type="match status" value="1"/>
</dbReference>
<dbReference type="EMBL" id="BONF01000010">
    <property type="protein sequence ID" value="GIF80566.1"/>
    <property type="molecule type" value="Genomic_DNA"/>
</dbReference>
<keyword evidence="11" id="KW-1185">Reference proteome</keyword>
<reference evidence="10 11" key="1">
    <citation type="submission" date="2021-01" db="EMBL/GenBank/DDBJ databases">
        <title>Whole genome shotgun sequence of Catellatospora bangladeshensis NBRC 107357.</title>
        <authorList>
            <person name="Komaki H."/>
            <person name="Tamura T."/>
        </authorList>
    </citation>
    <scope>NUCLEOTIDE SEQUENCE [LARGE SCALE GENOMIC DNA]</scope>
    <source>
        <strain evidence="10 11">NBRC 107357</strain>
    </source>
</reference>
<feature type="chain" id="PRO_5035200125" description="Glycosyl hydrolase family 5" evidence="7">
    <location>
        <begin position="38"/>
        <end position="559"/>
    </location>
</feature>
<evidence type="ECO:0000256" key="6">
    <source>
        <dbReference type="SAM" id="MobiDB-lite"/>
    </source>
</evidence>
<comment type="caution">
    <text evidence="10">The sequence shown here is derived from an EMBL/GenBank/DDBJ whole genome shotgun (WGS) entry which is preliminary data.</text>
</comment>
<keyword evidence="7" id="KW-0732">Signal</keyword>
<dbReference type="SUPFAM" id="SSF49384">
    <property type="entry name" value="Carbohydrate-binding domain"/>
    <property type="match status" value="1"/>
</dbReference>
<proteinExistence type="inferred from homology"/>
<dbReference type="GO" id="GO:0030247">
    <property type="term" value="F:polysaccharide binding"/>
    <property type="evidence" value="ECO:0007669"/>
    <property type="project" value="UniProtKB-UniRule"/>
</dbReference>
<keyword evidence="3 5" id="KW-0326">Glycosidase</keyword>
<comment type="similarity">
    <text evidence="1 5">Belongs to the glycosyl hydrolase 12 (cellulase H) family.</text>
</comment>
<dbReference type="GO" id="GO:0000272">
    <property type="term" value="P:polysaccharide catabolic process"/>
    <property type="evidence" value="ECO:0007669"/>
    <property type="project" value="UniProtKB-KW"/>
</dbReference>
<sequence length="559" mass="56869">MHATTSRKHRLTTIVSAALLTIAATAVSLLAAQPAQAAVICEQYGTVVAGNYVIQNNRWGTTATQCINTTSNGFSITQQDGVGSTSGAPVSYPSIFLGCHYSNCSPSSPLPKQLSTIGTASSSISYSYPGSGTYNASYDIWLNADTNVSGVQDTEIMIWFNRQGSIQPIGSQTGTANIAGRSWNVWTGNNGGNNVVSYLFTGSVINSLSFDVMDFVRDTFTRGSQYGNINWYLTSVQAGFEPWIGGVGLTVNSFSASVTNGGGTQPPGTPGTPTASNVTSSGVSLNWSASSGTVSSYQIERATGASSTSFSQVGTSSSPSFNDSGLAANTTYRYRVRATNSAGSSSYSGIVNVTTTGGGTQVPGTPGTPSASGVTSSGVSLSWAASSGTVSGYQVERATGASSTSFTQVGTPSGTSFTDSGLAANTTYRYRVRAVNSAGSSAYSGIVNVTTTGGGGGGGCTTTVAPQSQWSNGYVLTVTVTNTGSSAISSWSSTVTLPSGHAHTGSWPQAAVVSGQNVTENSLGWNGTLAPGASTTWGLQASRPNNTTTLPTTFSCTAS</sequence>
<evidence type="ECO:0000313" key="11">
    <source>
        <dbReference type="Proteomes" id="UP000601223"/>
    </source>
</evidence>
<evidence type="ECO:0000256" key="1">
    <source>
        <dbReference type="ARBA" id="ARBA00005519"/>
    </source>
</evidence>
<feature type="domain" description="CBM2" evidence="9">
    <location>
        <begin position="453"/>
        <end position="559"/>
    </location>
</feature>
<gene>
    <name evidence="10" type="ORF">Cba03nite_19150</name>
</gene>
<dbReference type="Proteomes" id="UP000601223">
    <property type="component" value="Unassembled WGS sequence"/>
</dbReference>
<dbReference type="InterPro" id="IPR013319">
    <property type="entry name" value="GH11/12"/>
</dbReference>
<evidence type="ECO:0000259" key="9">
    <source>
        <dbReference type="PROSITE" id="PS51173"/>
    </source>
</evidence>